<dbReference type="InterPro" id="IPR001590">
    <property type="entry name" value="Peptidase_M12B"/>
</dbReference>
<dbReference type="CDD" id="cd04273">
    <property type="entry name" value="ZnMc_ADAMTS_like"/>
    <property type="match status" value="1"/>
</dbReference>
<feature type="region of interest" description="Disordered" evidence="25">
    <location>
        <begin position="1912"/>
        <end position="1947"/>
    </location>
</feature>
<dbReference type="EMBL" id="SCEB01214688">
    <property type="protein sequence ID" value="RXM33805.1"/>
    <property type="molecule type" value="Genomic_DNA"/>
</dbReference>
<dbReference type="GO" id="GO:0006508">
    <property type="term" value="P:proteolysis"/>
    <property type="evidence" value="ECO:0007669"/>
    <property type="project" value="UniProtKB-KW"/>
</dbReference>
<feature type="compositionally biased region" description="Polar residues" evidence="25">
    <location>
        <begin position="1912"/>
        <end position="1930"/>
    </location>
</feature>
<evidence type="ECO:0000256" key="6">
    <source>
        <dbReference type="ARBA" id="ARBA00022670"/>
    </source>
</evidence>
<dbReference type="SMART" id="SM01301">
    <property type="entry name" value="PTPlike_phytase"/>
    <property type="match status" value="2"/>
</dbReference>
<organism evidence="28 29">
    <name type="scientific">Acipenser ruthenus</name>
    <name type="common">Sterlet sturgeon</name>
    <dbReference type="NCBI Taxonomy" id="7906"/>
    <lineage>
        <taxon>Eukaryota</taxon>
        <taxon>Metazoa</taxon>
        <taxon>Chordata</taxon>
        <taxon>Craniata</taxon>
        <taxon>Vertebrata</taxon>
        <taxon>Euteleostomi</taxon>
        <taxon>Actinopterygii</taxon>
        <taxon>Chondrostei</taxon>
        <taxon>Acipenseriformes</taxon>
        <taxon>Acipenseridae</taxon>
        <taxon>Acipenser</taxon>
    </lineage>
</organism>
<keyword evidence="12 21" id="KW-0862">Zinc</keyword>
<dbReference type="InterPro" id="IPR013273">
    <property type="entry name" value="ADAMTS/ADAMTS-like"/>
</dbReference>
<evidence type="ECO:0000256" key="2">
    <source>
        <dbReference type="ARBA" id="ARBA00004514"/>
    </source>
</evidence>
<evidence type="ECO:0000256" key="18">
    <source>
        <dbReference type="ARBA" id="ARBA00037958"/>
    </source>
</evidence>
<comment type="similarity">
    <text evidence="18">Belongs to the paladin family.</text>
</comment>
<dbReference type="GO" id="GO:0046872">
    <property type="term" value="F:metal ion binding"/>
    <property type="evidence" value="ECO:0007669"/>
    <property type="project" value="UniProtKB-KW"/>
</dbReference>
<feature type="domain" description="PLAC" evidence="27">
    <location>
        <begin position="1799"/>
        <end position="1837"/>
    </location>
</feature>
<keyword evidence="14" id="KW-0865">Zymogen</keyword>
<dbReference type="GO" id="GO:0004222">
    <property type="term" value="F:metalloendopeptidase activity"/>
    <property type="evidence" value="ECO:0007669"/>
    <property type="project" value="InterPro"/>
</dbReference>
<feature type="domain" description="Peptidase M12B" evidence="26">
    <location>
        <begin position="1132"/>
        <end position="1267"/>
    </location>
</feature>
<evidence type="ECO:0000256" key="23">
    <source>
        <dbReference type="PROSITE-ProRule" id="PRU00276"/>
    </source>
</evidence>
<dbReference type="Pfam" id="PF13688">
    <property type="entry name" value="Reprolysin_5"/>
    <property type="match status" value="1"/>
</dbReference>
<feature type="coiled-coil region" evidence="24">
    <location>
        <begin position="908"/>
        <end position="935"/>
    </location>
</feature>
<keyword evidence="8 21" id="KW-0479">Metal-binding</keyword>
<evidence type="ECO:0000256" key="12">
    <source>
        <dbReference type="ARBA" id="ARBA00022833"/>
    </source>
</evidence>
<comment type="subcellular location">
    <subcellularLocation>
        <location evidence="2">Cytoplasm</location>
        <location evidence="2">Cytosol</location>
    </subcellularLocation>
    <subcellularLocation>
        <location evidence="1">Secreted</location>
        <location evidence="1">Extracellular space</location>
        <location evidence="1">Extracellular matrix</location>
    </subcellularLocation>
</comment>
<dbReference type="InterPro" id="IPR045371">
    <property type="entry name" value="ADAMTS_CR_3"/>
</dbReference>
<evidence type="ECO:0000256" key="5">
    <source>
        <dbReference type="ARBA" id="ARBA00022530"/>
    </source>
</evidence>
<dbReference type="SUPFAM" id="SSF52799">
    <property type="entry name" value="(Phosphotyrosine protein) phosphatases II"/>
    <property type="match status" value="2"/>
</dbReference>
<evidence type="ECO:0000256" key="24">
    <source>
        <dbReference type="SAM" id="Coils"/>
    </source>
</evidence>
<feature type="binding site" evidence="21">
    <location>
        <position position="940"/>
    </location>
    <ligand>
        <name>Ca(2+)</name>
        <dbReference type="ChEBI" id="CHEBI:29108"/>
        <label>1</label>
    </ligand>
</feature>
<dbReference type="Pfam" id="PF17771">
    <property type="entry name" value="ADAMTS_CR_2"/>
    <property type="match status" value="1"/>
</dbReference>
<comment type="caution">
    <text evidence="23">Lacks conserved residue(s) required for the propagation of feature annotation.</text>
</comment>
<evidence type="ECO:0000256" key="7">
    <source>
        <dbReference type="ARBA" id="ARBA00022707"/>
    </source>
</evidence>
<keyword evidence="13" id="KW-0482">Metalloprotease</keyword>
<protein>
    <recommendedName>
        <fullName evidence="19">Paladin</fullName>
    </recommendedName>
</protein>
<evidence type="ECO:0000256" key="20">
    <source>
        <dbReference type="PIRSR" id="PIRSR613273-1"/>
    </source>
</evidence>
<keyword evidence="16" id="KW-0325">Glycoprotein</keyword>
<feature type="binding site" evidence="21">
    <location>
        <position position="1265"/>
    </location>
    <ligand>
        <name>Ca(2+)</name>
        <dbReference type="ChEBI" id="CHEBI:29108"/>
        <label>1</label>
    </ligand>
</feature>
<comment type="caution">
    <text evidence="28">The sequence shown here is derived from an EMBL/GenBank/DDBJ whole genome shotgun (WGS) entry which is preliminary data.</text>
</comment>
<feature type="binding site" evidence="21">
    <location>
        <position position="1265"/>
    </location>
    <ligand>
        <name>Ca(2+)</name>
        <dbReference type="ChEBI" id="CHEBI:29108"/>
        <label>2</label>
    </ligand>
</feature>
<feature type="disulfide bond" evidence="22">
    <location>
        <begin position="1014"/>
        <end position="1189"/>
    </location>
</feature>
<evidence type="ECO:0000313" key="29">
    <source>
        <dbReference type="Proteomes" id="UP000289886"/>
    </source>
</evidence>
<evidence type="ECO:0000256" key="14">
    <source>
        <dbReference type="ARBA" id="ARBA00023145"/>
    </source>
</evidence>
<dbReference type="PRINTS" id="PR01857">
    <property type="entry name" value="ADAMTSFAMILY"/>
</dbReference>
<dbReference type="Pfam" id="PF19030">
    <property type="entry name" value="TSP1_ADAMTS"/>
    <property type="match status" value="3"/>
</dbReference>
<dbReference type="InterPro" id="IPR024079">
    <property type="entry name" value="MetalloPept_cat_dom_sf"/>
</dbReference>
<evidence type="ECO:0000256" key="4">
    <source>
        <dbReference type="ARBA" id="ARBA00022525"/>
    </source>
</evidence>
<sequence>MDLFYSGKIMGTTASTAQQTVSVANPFDSVHGNGMADNRRSMSINSFQKVNIQNNKAKSIITNKVAPVVITYNCREEFQIHDDLLKANYTVGRISDTMLEHYLVQGKYFMAQDVYSKADVLNTTGSCGAPNFRQAKGSYPLFGMGQPSLSGFKQVLQRLQTHGYEEVIFFCVREEPVVFLHLENDFLPYTPRRKENLHENLHGLGKDVKVENLELTIRKELYDFAQLNENVYYIYNDIEHFKNEPQHITISCEEDIHVTEEVYKRPVFTMPSYRYHRLPLPMEGAPQEEQFDTFVNILRESPNLLLSRDTSKPLPALLFSCQVGVGRTNLGMILGTLVMYHQKGAPEKQKLAENASTVPKAHFQIIQNFINLVPKGQQIIEEVDSAVALCSEMHDIKEAIYENKKKLEGIGEDYRGSSTKEYFLQRTLQSLERYFYLIAFNYYLHEQYPLAFALNFSKWMCCHPWVYRLLASMNLSELSVPVDLVTKGTRLLVSDEYLAPDVLSTVKEMKVANFRRVPKMSVYGMAQPNSEATGFVMGYLTDEKRKHSHILWVNLQEEVVLECNGQVYTPREAGCLEQQITGPASSPDDLEKLETAAKEEILKSQKWLEVSLEQEKQMKMFKTCLTVQEIFSQQKTSCQGLVYRRIPVSDCCAPREQDFDRLMEAMKATVAENSQAAFVFNCHNGKGRTTTAMVIATLTLWHFNGFPEMSDDEIVSVPYAKYTKGEFEIKTAKCEKEMQLLQLQSLQYLERYVYLILFNTYLHLEKKDSWQRPFSIWMYEHLFFNVTVFGKELHLRLKANSKLVAPGAFVEWQEDFEDISKEPIHGDCAFNGDVTDMPGTTVAISNCDGLAGMIRTDNGEFFIEPLEKGQQEVEEKGRVHVVYRRSAIKREPLETREDLHNEVPDFGVGELQNSLDKLEHQLIQADRKRRHAKKDDYNIEVLLAVDDSVVRFHGKEHVQNYVLTLMNIVDEIYHDESLGTHINIVLVRMIMVGYRQSISLIEQGNPSRSLEQVCRWAHSQQRSEPDHAEYHDHAIFLTRQDFGPAGYAPVTGMCHPLRSCTLNHEDGFSSAFVVAHETGHVSYDCLLDDPFEHKWPKLPELPGINYSMDEQCRFDFGVGYKMCTASISLIEQGNPSRSLEQVCRWAHSQQRSEPDHAEYHDHAIFLTRQDFGPAGYAPVTGMCHPLRSCTLNHEDGFSSAFVVAHETGHVLGMEHDGQGNRCGDETSMGSIMAPLVQAAFHRYHWSRCSKQELNRYIHSYDCLLDDPFEHKWPKLPELPGINYSMDEQCRFDFGVGYKMCTAFRTFHPCKQLWCSHPDNQYFCKTKKGPPLDGTECAPAKICNTEECRGPFEDFRAQQCSQRSSHYHQNKKHTWLPYEHPDEAQKCELICQSKETGDVVFMNQVIHDGTRCSYKDPFSVCARGECMHVGCDKEIDSFKQEDKCGVCGGDNSHCRTVKGTFVKTPKRPAGMLKMFDIPAGARHILIEETETSPHVIAVKSQATGNFILNAKSEDAMPKTFIDTGLEWEYTIEDGKETLKSNGPLHESIIVLAIPQDDDSKTSLMYKYIIHEDLLPVIGNNNVLLEEMDTYEWALKSWSQCSKPCGGGIQYTKYGCRRKSDNRMVHRNFCDTNKKPKPIRRRCNLNECSQPTWVAEDWGSCSKVCGKLGFQSRVVQCLQSLQNGTNRTVHTKYCTGERPETRRPCNRSPCPAQWRTGAWSQCSVSCGEGIQQRQVVCRATDNSIGHCEGGKPDTVLICKLEPCPGKSMLPSPSTETVEHVTPKVPWVSQMVPESPVNKISTNEPCLGDKSIFCQMEVLARYCSIPGYNKLCCESCNKKIATTTPLSNLEKTDSLAIQASPIPIPDTVVKPTAQNQPQMTNGAAITVMNTSAPLQALTVNASDLRAAGTSILNSTVQSQGTASSSTAVDSESFGNLFRLPPGQKTMGTSSLGLLDTMASKRLALDSNKTSHSTTSTSSTLGSSGVTRSRSDDYGSDTDLTHRTSPVVT</sequence>
<evidence type="ECO:0000259" key="26">
    <source>
        <dbReference type="PROSITE" id="PS50215"/>
    </source>
</evidence>
<keyword evidence="29" id="KW-1185">Reference proteome</keyword>
<dbReference type="Pfam" id="PF19236">
    <property type="entry name" value="ADAMTS_CR_3"/>
    <property type="match status" value="1"/>
</dbReference>
<keyword evidence="21" id="KW-0106">Calcium</keyword>
<dbReference type="Pfam" id="PF14566">
    <property type="entry name" value="PTPlike_phytase"/>
    <property type="match status" value="2"/>
</dbReference>
<evidence type="ECO:0000256" key="16">
    <source>
        <dbReference type="ARBA" id="ARBA00023180"/>
    </source>
</evidence>
<dbReference type="InterPro" id="IPR029021">
    <property type="entry name" value="Prot-tyrosine_phosphatase-like"/>
</dbReference>
<feature type="binding site" evidence="21 23">
    <location>
        <position position="1209"/>
    </location>
    <ligand>
        <name>Zn(2+)</name>
        <dbReference type="ChEBI" id="CHEBI:29105"/>
        <note>catalytic</note>
    </ligand>
</feature>
<dbReference type="PROSITE" id="PS50215">
    <property type="entry name" value="ADAM_MEPRO"/>
    <property type="match status" value="2"/>
</dbReference>
<feature type="disulfide bond" evidence="22">
    <location>
        <begin position="1289"/>
        <end position="1314"/>
    </location>
</feature>
<evidence type="ECO:0000256" key="13">
    <source>
        <dbReference type="ARBA" id="ARBA00023049"/>
    </source>
</evidence>
<dbReference type="PROSITE" id="PS50092">
    <property type="entry name" value="TSP1"/>
    <property type="match status" value="3"/>
</dbReference>
<feature type="domain" description="Peptidase M12B" evidence="26">
    <location>
        <begin position="937"/>
        <end position="1080"/>
    </location>
</feature>
<keyword evidence="4" id="KW-0964">Secreted</keyword>
<evidence type="ECO:0000256" key="25">
    <source>
        <dbReference type="SAM" id="MobiDB-lite"/>
    </source>
</evidence>
<dbReference type="PROSITE" id="PS50900">
    <property type="entry name" value="PLAC"/>
    <property type="match status" value="1"/>
</dbReference>
<evidence type="ECO:0000256" key="15">
    <source>
        <dbReference type="ARBA" id="ARBA00023157"/>
    </source>
</evidence>
<dbReference type="InterPro" id="IPR036383">
    <property type="entry name" value="TSP1_rpt_sf"/>
</dbReference>
<feature type="binding site" evidence="21 23">
    <location>
        <position position="1215"/>
    </location>
    <ligand>
        <name>Zn(2+)</name>
        <dbReference type="ChEBI" id="CHEBI:29105"/>
        <note>catalytic</note>
    </ligand>
</feature>
<name>A0A444UF50_ACIRT</name>
<keyword evidence="17" id="KW-0449">Lipoprotein</keyword>
<keyword evidence="10" id="KW-0677">Repeat</keyword>
<dbReference type="SUPFAM" id="SSF82895">
    <property type="entry name" value="TSP-1 type 1 repeat"/>
    <property type="match status" value="3"/>
</dbReference>
<dbReference type="FunFam" id="2.60.120.830:FF:000001">
    <property type="entry name" value="A disintegrin and metalloproteinase with thrombospondin motifs 1"/>
    <property type="match status" value="1"/>
</dbReference>
<keyword evidence="24" id="KW-0175">Coiled coil</keyword>
<dbReference type="Pfam" id="PF05986">
    <property type="entry name" value="ADAMTS_spacer1"/>
    <property type="match status" value="1"/>
</dbReference>
<feature type="active site" evidence="20 23">
    <location>
        <position position="1206"/>
    </location>
</feature>
<keyword evidence="5" id="KW-0272">Extracellular matrix</keyword>
<comment type="cofactor">
    <cofactor evidence="21">
        <name>Zn(2+)</name>
        <dbReference type="ChEBI" id="CHEBI:29105"/>
    </cofactor>
    <text evidence="21">Binds 1 zinc ion per subunit.</text>
</comment>
<dbReference type="Pfam" id="PF01562">
    <property type="entry name" value="Pep_M12B_propep"/>
    <property type="match status" value="1"/>
</dbReference>
<dbReference type="PANTHER" id="PTHR13723">
    <property type="entry name" value="ADAMTS A DISINTEGRIN AND METALLOPROTEASE WITH THROMBOSPONDIN MOTIFS PROTEASE"/>
    <property type="match status" value="1"/>
</dbReference>
<dbReference type="GO" id="GO:0005829">
    <property type="term" value="C:cytosol"/>
    <property type="evidence" value="ECO:0007669"/>
    <property type="project" value="UniProtKB-SubCell"/>
</dbReference>
<feature type="binding site" evidence="21">
    <location>
        <position position="1262"/>
    </location>
    <ligand>
        <name>Ca(2+)</name>
        <dbReference type="ChEBI" id="CHEBI:29108"/>
        <label>1</label>
    </ligand>
</feature>
<feature type="binding site" evidence="21">
    <location>
        <position position="1032"/>
    </location>
    <ligand>
        <name>Ca(2+)</name>
        <dbReference type="ChEBI" id="CHEBI:29108"/>
        <label>1</label>
    </ligand>
</feature>
<dbReference type="Gene3D" id="3.40.1620.60">
    <property type="match status" value="1"/>
</dbReference>
<dbReference type="InterPro" id="IPR010294">
    <property type="entry name" value="ADAMTS_spacer1"/>
</dbReference>
<dbReference type="Gene3D" id="2.60.120.830">
    <property type="match status" value="1"/>
</dbReference>
<feature type="binding site" evidence="21">
    <location>
        <position position="940"/>
    </location>
    <ligand>
        <name>Ca(2+)</name>
        <dbReference type="ChEBI" id="CHEBI:29108"/>
        <label>2</label>
    </ligand>
</feature>
<keyword evidence="3" id="KW-0963">Cytoplasm</keyword>
<feature type="compositionally biased region" description="Low complexity" evidence="25">
    <location>
        <begin position="1966"/>
        <end position="1984"/>
    </location>
</feature>
<feature type="disulfide bond" evidence="22">
    <location>
        <begin position="1054"/>
        <end position="1112"/>
    </location>
</feature>
<dbReference type="FunFam" id="2.20.100.10:FF:000022">
    <property type="entry name" value="A disintegrin and metalloproteinase with thrombospondin motifs 3"/>
    <property type="match status" value="1"/>
</dbReference>
<evidence type="ECO:0000256" key="17">
    <source>
        <dbReference type="ARBA" id="ARBA00023288"/>
    </source>
</evidence>
<evidence type="ECO:0000256" key="1">
    <source>
        <dbReference type="ARBA" id="ARBA00004498"/>
    </source>
</evidence>
<evidence type="ECO:0000256" key="19">
    <source>
        <dbReference type="ARBA" id="ARBA00040012"/>
    </source>
</evidence>
<evidence type="ECO:0000256" key="21">
    <source>
        <dbReference type="PIRSR" id="PIRSR613273-2"/>
    </source>
</evidence>
<evidence type="ECO:0000313" key="28">
    <source>
        <dbReference type="EMBL" id="RXM33805.1"/>
    </source>
</evidence>
<evidence type="ECO:0000256" key="3">
    <source>
        <dbReference type="ARBA" id="ARBA00022490"/>
    </source>
</evidence>
<accession>A0A444UF50</accession>
<evidence type="ECO:0000256" key="11">
    <source>
        <dbReference type="ARBA" id="ARBA00022801"/>
    </source>
</evidence>
<feature type="active site" evidence="23">
    <location>
        <position position="1077"/>
    </location>
</feature>
<dbReference type="Proteomes" id="UP000289886">
    <property type="component" value="Unassembled WGS sequence"/>
</dbReference>
<feature type="disulfide bond" evidence="22">
    <location>
        <begin position="1300"/>
        <end position="1323"/>
    </location>
</feature>
<evidence type="ECO:0000256" key="9">
    <source>
        <dbReference type="ARBA" id="ARBA00022729"/>
    </source>
</evidence>
<evidence type="ECO:0000256" key="22">
    <source>
        <dbReference type="PIRSR" id="PIRSR613273-3"/>
    </source>
</evidence>
<dbReference type="InterPro" id="IPR050439">
    <property type="entry name" value="ADAMTS_ADAMTS-like"/>
</dbReference>
<dbReference type="Gene3D" id="2.20.100.10">
    <property type="entry name" value="Thrombospondin type-1 (TSP1) repeat"/>
    <property type="match status" value="3"/>
</dbReference>
<evidence type="ECO:0000256" key="8">
    <source>
        <dbReference type="ARBA" id="ARBA00022723"/>
    </source>
</evidence>
<keyword evidence="15 22" id="KW-1015">Disulfide bond</keyword>
<dbReference type="InterPro" id="IPR002870">
    <property type="entry name" value="Peptidase_M12B_N"/>
</dbReference>
<dbReference type="SMART" id="SM00209">
    <property type="entry name" value="TSP1"/>
    <property type="match status" value="3"/>
</dbReference>
<keyword evidence="7" id="KW-0519">Myristate</keyword>
<keyword evidence="6" id="KW-0645">Protease</keyword>
<dbReference type="Gene3D" id="3.40.390.10">
    <property type="entry name" value="Collagenase (Catalytic Domain)"/>
    <property type="match status" value="2"/>
</dbReference>
<keyword evidence="11" id="KW-0378">Hydrolase</keyword>
<evidence type="ECO:0000259" key="27">
    <source>
        <dbReference type="PROSITE" id="PS50900"/>
    </source>
</evidence>
<dbReference type="InterPro" id="IPR000884">
    <property type="entry name" value="TSP1_rpt"/>
</dbReference>
<dbReference type="GO" id="GO:0031012">
    <property type="term" value="C:extracellular matrix"/>
    <property type="evidence" value="ECO:0007669"/>
    <property type="project" value="TreeGrafter"/>
</dbReference>
<feature type="disulfide bond" evidence="22">
    <location>
        <begin position="1222"/>
        <end position="1248"/>
    </location>
</feature>
<dbReference type="Gene3D" id="3.90.190.10">
    <property type="entry name" value="Protein tyrosine phosphatase superfamily"/>
    <property type="match status" value="2"/>
</dbReference>
<reference evidence="28 29" key="1">
    <citation type="submission" date="2019-01" db="EMBL/GenBank/DDBJ databases">
        <title>Draft Genome and Complete Hox-Cluster Characterization of the Sterlet Sturgeon (Acipenser ruthenus).</title>
        <authorList>
            <person name="Wei Q."/>
        </authorList>
    </citation>
    <scope>NUCLEOTIDE SEQUENCE [LARGE SCALE GENOMIC DNA]</scope>
    <source>
        <strain evidence="28">WHYD16114868_AA</strain>
        <tissue evidence="28">Blood</tissue>
    </source>
</reference>
<proteinExistence type="inferred from homology"/>
<dbReference type="FunFam" id="3.40.1620.60:FF:000001">
    <property type="entry name" value="A disintegrin and metalloproteinase with thrombospondin motifs 3"/>
    <property type="match status" value="1"/>
</dbReference>
<feature type="binding site" evidence="21 23">
    <location>
        <position position="1205"/>
    </location>
    <ligand>
        <name>Zn(2+)</name>
        <dbReference type="ChEBI" id="CHEBI:29105"/>
        <note>catalytic</note>
    </ligand>
</feature>
<keyword evidence="9" id="KW-0732">Signal</keyword>
<dbReference type="Pfam" id="PF01421">
    <property type="entry name" value="Reprolysin"/>
    <property type="match status" value="1"/>
</dbReference>
<feature type="disulfide bond" evidence="22">
    <location>
        <begin position="1183"/>
        <end position="1262"/>
    </location>
</feature>
<dbReference type="SUPFAM" id="SSF55486">
    <property type="entry name" value="Metalloproteases ('zincins'), catalytic domain"/>
    <property type="match status" value="2"/>
</dbReference>
<dbReference type="InterPro" id="IPR010909">
    <property type="entry name" value="PLAC"/>
</dbReference>
<dbReference type="PANTHER" id="PTHR13723:SF24">
    <property type="entry name" value="A DISINTEGRIN AND METALLOPROTEINASE WITH THROMBOSPONDIN MOTIFS 14"/>
    <property type="match status" value="1"/>
</dbReference>
<evidence type="ECO:0000256" key="10">
    <source>
        <dbReference type="ARBA" id="ARBA00022737"/>
    </source>
</evidence>
<feature type="region of interest" description="Disordered" evidence="25">
    <location>
        <begin position="1962"/>
        <end position="2005"/>
    </location>
</feature>
<dbReference type="FunFam" id="3.90.190.10:FF:000100">
    <property type="entry name" value="Phosphatase domain-containing paladin 1b"/>
    <property type="match status" value="1"/>
</dbReference>
<gene>
    <name evidence="28" type="ORF">EOD39_5212</name>
</gene>
<dbReference type="InterPro" id="IPR041645">
    <property type="entry name" value="ADAMTS_CR_2"/>
</dbReference>
<dbReference type="GO" id="GO:0030198">
    <property type="term" value="P:extracellular matrix organization"/>
    <property type="evidence" value="ECO:0007669"/>
    <property type="project" value="InterPro"/>
</dbReference>